<dbReference type="PANTHER" id="PTHR43214:SF42">
    <property type="entry name" value="TRANSCRIPTIONAL REGULATORY PROTEIN DESR"/>
    <property type="match status" value="1"/>
</dbReference>
<dbReference type="InterPro" id="IPR001789">
    <property type="entry name" value="Sig_transdc_resp-reg_receiver"/>
</dbReference>
<evidence type="ECO:0000259" key="5">
    <source>
        <dbReference type="PROSITE" id="PS50110"/>
    </source>
</evidence>
<dbReference type="InterPro" id="IPR000792">
    <property type="entry name" value="Tscrpt_reg_LuxR_C"/>
</dbReference>
<keyword evidence="1" id="KW-0597">Phosphoprotein</keyword>
<dbReference type="SUPFAM" id="SSF52172">
    <property type="entry name" value="CheY-like"/>
    <property type="match status" value="1"/>
</dbReference>
<comment type="caution">
    <text evidence="3">Lacks conserved residue(s) required for the propagation of feature annotation.</text>
</comment>
<dbReference type="InterPro" id="IPR058245">
    <property type="entry name" value="NreC/VraR/RcsB-like_REC"/>
</dbReference>
<accession>A0ABX2T8N3</accession>
<dbReference type="Proteomes" id="UP000584642">
    <property type="component" value="Unassembled WGS sequence"/>
</dbReference>
<feature type="domain" description="HTH luxR-type" evidence="4">
    <location>
        <begin position="134"/>
        <end position="199"/>
    </location>
</feature>
<feature type="domain" description="Response regulatory" evidence="5">
    <location>
        <begin position="3"/>
        <end position="119"/>
    </location>
</feature>
<dbReference type="InterPro" id="IPR036388">
    <property type="entry name" value="WH-like_DNA-bd_sf"/>
</dbReference>
<dbReference type="EMBL" id="JABFDB010000004">
    <property type="protein sequence ID" value="NYZ19612.1"/>
    <property type="molecule type" value="Genomic_DNA"/>
</dbReference>
<dbReference type="PROSITE" id="PS50043">
    <property type="entry name" value="HTH_LUXR_2"/>
    <property type="match status" value="1"/>
</dbReference>
<dbReference type="CDD" id="cd17535">
    <property type="entry name" value="REC_NarL-like"/>
    <property type="match status" value="1"/>
</dbReference>
<dbReference type="Gene3D" id="1.10.10.10">
    <property type="entry name" value="Winged helix-like DNA-binding domain superfamily/Winged helix DNA-binding domain"/>
    <property type="match status" value="1"/>
</dbReference>
<dbReference type="InterPro" id="IPR016032">
    <property type="entry name" value="Sig_transdc_resp-reg_C-effctor"/>
</dbReference>
<dbReference type="RefSeq" id="WP_180281389.1">
    <property type="nucleotide sequence ID" value="NZ_JABFDB010000004.1"/>
</dbReference>
<dbReference type="InterPro" id="IPR039420">
    <property type="entry name" value="WalR-like"/>
</dbReference>
<dbReference type="PANTHER" id="PTHR43214">
    <property type="entry name" value="TWO-COMPONENT RESPONSE REGULATOR"/>
    <property type="match status" value="1"/>
</dbReference>
<dbReference type="Pfam" id="PF00196">
    <property type="entry name" value="GerE"/>
    <property type="match status" value="1"/>
</dbReference>
<dbReference type="Pfam" id="PF00072">
    <property type="entry name" value="Response_reg"/>
    <property type="match status" value="1"/>
</dbReference>
<keyword evidence="7" id="KW-1185">Reference proteome</keyword>
<dbReference type="SUPFAM" id="SSF46894">
    <property type="entry name" value="C-terminal effector domain of the bipartite response regulators"/>
    <property type="match status" value="1"/>
</dbReference>
<keyword evidence="2" id="KW-0238">DNA-binding</keyword>
<evidence type="ECO:0000256" key="1">
    <source>
        <dbReference type="ARBA" id="ARBA00022553"/>
    </source>
</evidence>
<dbReference type="CDD" id="cd06170">
    <property type="entry name" value="LuxR_C_like"/>
    <property type="match status" value="1"/>
</dbReference>
<dbReference type="PRINTS" id="PR00038">
    <property type="entry name" value="HTHLUXR"/>
</dbReference>
<proteinExistence type="predicted"/>
<evidence type="ECO:0000256" key="3">
    <source>
        <dbReference type="PROSITE-ProRule" id="PRU00169"/>
    </source>
</evidence>
<organism evidence="6 7">
    <name type="scientific">Azospirillum oleiclasticum</name>
    <dbReference type="NCBI Taxonomy" id="2735135"/>
    <lineage>
        <taxon>Bacteria</taxon>
        <taxon>Pseudomonadati</taxon>
        <taxon>Pseudomonadota</taxon>
        <taxon>Alphaproteobacteria</taxon>
        <taxon>Rhodospirillales</taxon>
        <taxon>Azospirillaceae</taxon>
        <taxon>Azospirillum</taxon>
    </lineage>
</organism>
<sequence>MIDVVVADKSPLVTRGLVKLFEQDERFNLLATAPDGARFLEACERWPFRLGVVGWDMPGLSGREVLERVKERGLPLRIVIYTGNGDAATVRSAMALGAAGFCHKAEPPERLLDVCASVAAGRMAFPYVDVGAINDDPLDQLTARERELLNALASGRTNAQLARVLGISIHTVKFHLKNLYDKLGVLNRAQAVALSMSGSMAGAERRPA</sequence>
<comment type="caution">
    <text evidence="6">The sequence shown here is derived from an EMBL/GenBank/DDBJ whole genome shotgun (WGS) entry which is preliminary data.</text>
</comment>
<dbReference type="PROSITE" id="PS50110">
    <property type="entry name" value="RESPONSE_REGULATORY"/>
    <property type="match status" value="1"/>
</dbReference>
<dbReference type="SMART" id="SM00448">
    <property type="entry name" value="REC"/>
    <property type="match status" value="1"/>
</dbReference>
<evidence type="ECO:0000256" key="2">
    <source>
        <dbReference type="ARBA" id="ARBA00023125"/>
    </source>
</evidence>
<dbReference type="SMART" id="SM00421">
    <property type="entry name" value="HTH_LUXR"/>
    <property type="match status" value="1"/>
</dbReference>
<gene>
    <name evidence="6" type="ORF">HND93_07805</name>
</gene>
<evidence type="ECO:0000259" key="4">
    <source>
        <dbReference type="PROSITE" id="PS50043"/>
    </source>
</evidence>
<evidence type="ECO:0000313" key="6">
    <source>
        <dbReference type="EMBL" id="NYZ19612.1"/>
    </source>
</evidence>
<dbReference type="Gene3D" id="3.40.50.2300">
    <property type="match status" value="1"/>
</dbReference>
<protein>
    <submittedName>
        <fullName evidence="6">Response regulator transcription factor</fullName>
    </submittedName>
</protein>
<dbReference type="InterPro" id="IPR011006">
    <property type="entry name" value="CheY-like_superfamily"/>
</dbReference>
<reference evidence="6 7" key="1">
    <citation type="submission" date="2020-05" db="EMBL/GenBank/DDBJ databases">
        <title>Azospirillum oleiclasticum sp. nov, a nitrogen-fixing and heavy crude oil-emulsifying bacterium isolated from the crude oil of Yumen Oilfield.</title>
        <authorList>
            <person name="Wu D."/>
            <person name="Cai M."/>
            <person name="Zhang X."/>
        </authorList>
    </citation>
    <scope>NUCLEOTIDE SEQUENCE [LARGE SCALE GENOMIC DNA]</scope>
    <source>
        <strain evidence="6 7">ROY-1-1-2</strain>
    </source>
</reference>
<name>A0ABX2T8N3_9PROT</name>
<evidence type="ECO:0000313" key="7">
    <source>
        <dbReference type="Proteomes" id="UP000584642"/>
    </source>
</evidence>